<dbReference type="GO" id="GO:0005576">
    <property type="term" value="C:extracellular region"/>
    <property type="evidence" value="ECO:0007669"/>
    <property type="project" value="TreeGrafter"/>
</dbReference>
<feature type="domain" description="Mce/MlaD" evidence="1">
    <location>
        <begin position="40"/>
        <end position="111"/>
    </location>
</feature>
<dbReference type="RefSeq" id="WP_016893530.1">
    <property type="nucleotide sequence ID" value="NZ_CSWP01000006.1"/>
</dbReference>
<name>A0A0U0ZQS4_9MYCO</name>
<proteinExistence type="predicted"/>
<evidence type="ECO:0000313" key="3">
    <source>
        <dbReference type="Proteomes" id="UP000045782"/>
    </source>
</evidence>
<reference evidence="2 3" key="1">
    <citation type="submission" date="2015-03" db="EMBL/GenBank/DDBJ databases">
        <authorList>
            <person name="Murphy D."/>
        </authorList>
    </citation>
    <scope>NUCLEOTIDE SEQUENCE [LARGE SCALE GENOMIC DNA]</scope>
    <source>
        <strain evidence="2 3">PAP088</strain>
    </source>
</reference>
<accession>A0A0U0ZQS4</accession>
<dbReference type="PANTHER" id="PTHR33371">
    <property type="entry name" value="INTERMEMBRANE PHOSPHOLIPID TRANSPORT SYSTEM BINDING PROTEIN MLAD-RELATED"/>
    <property type="match status" value="1"/>
</dbReference>
<dbReference type="InterPro" id="IPR052336">
    <property type="entry name" value="MlaD_Phospholipid_Transporter"/>
</dbReference>
<dbReference type="PANTHER" id="PTHR33371:SF16">
    <property type="entry name" value="MCE-FAMILY PROTEIN MCE3F"/>
    <property type="match status" value="1"/>
</dbReference>
<gene>
    <name evidence="2" type="ORF">ERS075579_03267</name>
</gene>
<dbReference type="AlphaFoldDB" id="A0A0U0ZQS4"/>
<evidence type="ECO:0000313" key="2">
    <source>
        <dbReference type="EMBL" id="CPV60721.1"/>
    </source>
</evidence>
<sequence length="318" mass="33996">MRTAKNVLSFGAFAAIIAVAAVYIGSFGLHAGPPERRINLSMAVPDVKGLVVGSSVLLRGVPIGKVTGVSASLSDANIRFYVDADQRVPVDSDVRLDNLSALGETYIGFLPRTDQGPMLTDGQHIAAESVIVPPSISQLATTVVRVLNQMDPAQLKRILNEADAGLPDPGQVLPNLSRASLLSRNMVAGMHGKGREVLDNFQVLLQNAGWVGPTLAATDQPLRDAGPNISHIFMGMMNTIAWDNPKNIRLFGNFLVRIQNFLDTRGPDIKVITQALLPQFQGIGGALMNFDTAQILSNALSGIPEEGAITLHVRIPDR</sequence>
<organism evidence="2 3">
    <name type="scientific">Mycobacteroides abscessus</name>
    <dbReference type="NCBI Taxonomy" id="36809"/>
    <lineage>
        <taxon>Bacteria</taxon>
        <taxon>Bacillati</taxon>
        <taxon>Actinomycetota</taxon>
        <taxon>Actinomycetes</taxon>
        <taxon>Mycobacteriales</taxon>
        <taxon>Mycobacteriaceae</taxon>
        <taxon>Mycobacteroides</taxon>
    </lineage>
</organism>
<dbReference type="InterPro" id="IPR003399">
    <property type="entry name" value="Mce/MlaD"/>
</dbReference>
<dbReference type="Pfam" id="PF02470">
    <property type="entry name" value="MlaD"/>
    <property type="match status" value="1"/>
</dbReference>
<evidence type="ECO:0000259" key="1">
    <source>
        <dbReference type="Pfam" id="PF02470"/>
    </source>
</evidence>
<protein>
    <submittedName>
        <fullName evidence="2">Mce family protein</fullName>
    </submittedName>
</protein>
<dbReference type="Proteomes" id="UP000045782">
    <property type="component" value="Unassembled WGS sequence"/>
</dbReference>
<dbReference type="EMBL" id="CSWP01000006">
    <property type="protein sequence ID" value="CPV60721.1"/>
    <property type="molecule type" value="Genomic_DNA"/>
</dbReference>